<dbReference type="Gene3D" id="3.40.50.12580">
    <property type="match status" value="1"/>
</dbReference>
<accession>A0A4Q5K803</accession>
<evidence type="ECO:0000256" key="3">
    <source>
        <dbReference type="ARBA" id="ARBA00022475"/>
    </source>
</evidence>
<keyword evidence="4 7" id="KW-0808">Transferase</keyword>
<evidence type="ECO:0000256" key="6">
    <source>
        <dbReference type="ARBA" id="ARBA00023136"/>
    </source>
</evidence>
<comment type="caution">
    <text evidence="7">The sequence shown here is derived from an EMBL/GenBank/DDBJ whole genome shotgun (WGS) entry which is preliminary data.</text>
</comment>
<dbReference type="Proteomes" id="UP000305511">
    <property type="component" value="Unassembled WGS sequence"/>
</dbReference>
<protein>
    <submittedName>
        <fullName evidence="7">CDP-glycerol glycerophosphotransferase family protein</fullName>
    </submittedName>
</protein>
<keyword evidence="6" id="KW-0472">Membrane</keyword>
<evidence type="ECO:0000256" key="4">
    <source>
        <dbReference type="ARBA" id="ARBA00022679"/>
    </source>
</evidence>
<name>A0A4Q5K803_ENTFL</name>
<evidence type="ECO:0000313" key="8">
    <source>
        <dbReference type="Proteomes" id="UP000305511"/>
    </source>
</evidence>
<dbReference type="InterPro" id="IPR043148">
    <property type="entry name" value="TagF_C"/>
</dbReference>
<evidence type="ECO:0000313" key="7">
    <source>
        <dbReference type="EMBL" id="TKK85288.1"/>
    </source>
</evidence>
<dbReference type="AlphaFoldDB" id="A0A4Q5K803"/>
<comment type="similarity">
    <text evidence="2">Belongs to the CDP-glycerol glycerophosphotransferase family.</text>
</comment>
<dbReference type="GO" id="GO:0047355">
    <property type="term" value="F:CDP-glycerol glycerophosphotransferase activity"/>
    <property type="evidence" value="ECO:0007669"/>
    <property type="project" value="InterPro"/>
</dbReference>
<dbReference type="InterPro" id="IPR043149">
    <property type="entry name" value="TagF_N"/>
</dbReference>
<gene>
    <name evidence="7" type="ORF">EY666_09380</name>
</gene>
<sequence length="389" mass="46210">MKKFLENSMHQAVKACFFFLGKLPKKKLFIFESFHGRQYSDNPRAIFEYIRDNCPEYQCIWAVKKGYEMPFVEENVPFVKRLSWRWLWLMPRAQYWVFNTRMPAWMYKNQTTIYIQTWHGTPLKKLGLDIETVKMPEHETESYKLEVIQEAKRWDYLISPNAYSTRVFRQAFHYEGKILEVGYPRNDLLVCENKDKIAFSVRNQLGLSANQKIILYAPTWRDDESIRKGAYRFTNHLPVEQLLEIDSSIVILTRLHYLIAESFDISAFGSRVIDVSSYPDINQLYLIADLLITDYSSVMFDFALTKKPMLFFMYDKEKYQNSTRGFYFDPTAILPGKIVTDTDSLVTSVKNVLFSKTEQEQRLYVQFFREFCLENQDATRQLISEILKR</sequence>
<dbReference type="RefSeq" id="WP_010710630.1">
    <property type="nucleotide sequence ID" value="NZ_AP027136.1"/>
</dbReference>
<comment type="subcellular location">
    <subcellularLocation>
        <location evidence="1">Cell membrane</location>
        <topology evidence="1">Peripheral membrane protein</topology>
    </subcellularLocation>
</comment>
<evidence type="ECO:0000256" key="2">
    <source>
        <dbReference type="ARBA" id="ARBA00010488"/>
    </source>
</evidence>
<evidence type="ECO:0000256" key="5">
    <source>
        <dbReference type="ARBA" id="ARBA00022944"/>
    </source>
</evidence>
<keyword evidence="3" id="KW-1003">Cell membrane</keyword>
<dbReference type="EMBL" id="SIYF01000213">
    <property type="protein sequence ID" value="TKK85288.1"/>
    <property type="molecule type" value="Genomic_DNA"/>
</dbReference>
<dbReference type="SUPFAM" id="SSF53756">
    <property type="entry name" value="UDP-Glycosyltransferase/glycogen phosphorylase"/>
    <property type="match status" value="1"/>
</dbReference>
<dbReference type="PANTHER" id="PTHR37316">
    <property type="entry name" value="TEICHOIC ACID GLYCEROL-PHOSPHATE PRIMASE"/>
    <property type="match status" value="1"/>
</dbReference>
<dbReference type="InterPro" id="IPR007554">
    <property type="entry name" value="Glycerophosphate_synth"/>
</dbReference>
<dbReference type="Gene3D" id="3.40.50.11820">
    <property type="match status" value="1"/>
</dbReference>
<keyword evidence="5" id="KW-0777">Teichoic acid biosynthesis</keyword>
<dbReference type="GO" id="GO:0019350">
    <property type="term" value="P:teichoic acid biosynthetic process"/>
    <property type="evidence" value="ECO:0007669"/>
    <property type="project" value="UniProtKB-KW"/>
</dbReference>
<dbReference type="Pfam" id="PF04464">
    <property type="entry name" value="Glyphos_transf"/>
    <property type="match status" value="1"/>
</dbReference>
<dbReference type="PANTHER" id="PTHR37316:SF3">
    <property type="entry name" value="TEICHOIC ACID GLYCEROL-PHOSPHATE TRANSFERASE"/>
    <property type="match status" value="1"/>
</dbReference>
<reference evidence="7 8" key="1">
    <citation type="submission" date="2019-02" db="EMBL/GenBank/DDBJ databases">
        <title>Bacteria dissemination in different level of health care in South Africa: the effectiveness of infections prevention and control.</title>
        <authorList>
            <person name="Shobo C."/>
            <person name="Amoako D.G."/>
            <person name="Allam M."/>
            <person name="Ismail A."/>
            <person name="Bester L.A."/>
            <person name="Essack S.Y."/>
        </authorList>
    </citation>
    <scope>NUCLEOTIDE SEQUENCE [LARGE SCALE GENOMIC DNA]</scope>
    <source>
        <strain evidence="7 8">2SIL2</strain>
    </source>
</reference>
<proteinExistence type="inferred from homology"/>
<evidence type="ECO:0000256" key="1">
    <source>
        <dbReference type="ARBA" id="ARBA00004202"/>
    </source>
</evidence>
<dbReference type="InterPro" id="IPR051612">
    <property type="entry name" value="Teichoic_Acid_Biosynth"/>
</dbReference>
<dbReference type="GO" id="GO:0005886">
    <property type="term" value="C:plasma membrane"/>
    <property type="evidence" value="ECO:0007669"/>
    <property type="project" value="UniProtKB-SubCell"/>
</dbReference>
<organism evidence="7 8">
    <name type="scientific">Enterococcus faecalis</name>
    <name type="common">Streptococcus faecalis</name>
    <dbReference type="NCBI Taxonomy" id="1351"/>
    <lineage>
        <taxon>Bacteria</taxon>
        <taxon>Bacillati</taxon>
        <taxon>Bacillota</taxon>
        <taxon>Bacilli</taxon>
        <taxon>Lactobacillales</taxon>
        <taxon>Enterococcaceae</taxon>
        <taxon>Enterococcus</taxon>
    </lineage>
</organism>